<dbReference type="InParanoid" id="A0A7M7J4S9"/>
<dbReference type="RefSeq" id="XP_016841609.1">
    <property type="nucleotide sequence ID" value="XM_016986120.2"/>
</dbReference>
<proteinExistence type="predicted"/>
<name>A0A7M7J4S9_NASVI</name>
<dbReference type="GeneID" id="107981176"/>
<protein>
    <submittedName>
        <fullName evidence="1">Uncharacterized protein</fullName>
    </submittedName>
</protein>
<evidence type="ECO:0000313" key="2">
    <source>
        <dbReference type="Proteomes" id="UP000002358"/>
    </source>
</evidence>
<evidence type="ECO:0000313" key="1">
    <source>
        <dbReference type="EnsemblMetazoa" id="XP_016841609"/>
    </source>
</evidence>
<accession>A0A7M7J4S9</accession>
<organism evidence="1 2">
    <name type="scientific">Nasonia vitripennis</name>
    <name type="common">Parasitic wasp</name>
    <dbReference type="NCBI Taxonomy" id="7425"/>
    <lineage>
        <taxon>Eukaryota</taxon>
        <taxon>Metazoa</taxon>
        <taxon>Ecdysozoa</taxon>
        <taxon>Arthropoda</taxon>
        <taxon>Hexapoda</taxon>
        <taxon>Insecta</taxon>
        <taxon>Pterygota</taxon>
        <taxon>Neoptera</taxon>
        <taxon>Endopterygota</taxon>
        <taxon>Hymenoptera</taxon>
        <taxon>Apocrita</taxon>
        <taxon>Proctotrupomorpha</taxon>
        <taxon>Chalcidoidea</taxon>
        <taxon>Pteromalidae</taxon>
        <taxon>Pteromalinae</taxon>
        <taxon>Nasonia</taxon>
    </lineage>
</organism>
<dbReference type="KEGG" id="nvi:107981176"/>
<dbReference type="AlphaFoldDB" id="A0A7M7J4S9"/>
<keyword evidence="2" id="KW-1185">Reference proteome</keyword>
<dbReference type="EnsemblMetazoa" id="XM_016986120">
    <property type="protein sequence ID" value="XP_016841609"/>
    <property type="gene ID" value="LOC107981176"/>
</dbReference>
<reference evidence="1" key="1">
    <citation type="submission" date="2021-01" db="UniProtKB">
        <authorList>
            <consortium name="EnsemblMetazoa"/>
        </authorList>
    </citation>
    <scope>IDENTIFICATION</scope>
</reference>
<dbReference type="SMR" id="A0A7M7J4S9"/>
<dbReference type="Proteomes" id="UP000002358">
    <property type="component" value="Unassembled WGS sequence"/>
</dbReference>
<sequence length="116" mass="13763">MDKIVDPDTASEILELMKKPAKRSRMSLQDAVKLIVNCNLSIYTYKISRKITLKYGHDLYPTYKEVAKFREESYPKDLVVTETKCVVRLQKLLNNTSGYLCFYIYLFMIKRIQLYY</sequence>
<dbReference type="OrthoDB" id="8193306at2759"/>